<evidence type="ECO:0000256" key="1">
    <source>
        <dbReference type="ARBA" id="ARBA00001182"/>
    </source>
</evidence>
<dbReference type="InterPro" id="IPR017937">
    <property type="entry name" value="Thioredoxin_CS"/>
</dbReference>
<comment type="subcellular location">
    <subcellularLocation>
        <location evidence="2">Endoplasmic reticulum lumen</location>
    </subcellularLocation>
</comment>
<sequence>MLKKTVLLSAIACLLTSCVATQDVLTLNTREEFDAAINTHELLLMKFFAPWCARSKELIPEYAAAATLLKEDNITLAEIDCTVNNVVCDRYGLLAYPTMQIFRKGRASDVYPHERTTDGIVKFMKNFSSFENNRHLIPTLSLLENTQDLNTLKKDESILAVAYVDPTDTATLEQWRELSDRLHADYAFGYVTDPSFAKSQKVTEFPTIHLHKHFDDLQDTFTGSLSEAEDFIKLNAVPLLDTIRPETFMDYVDAGRPLVFLFSNSDEMQQELHNRLLPLVKAYKGKFSFAHIDATEYISHAEFLSLRPNEWPAMGIHNFKTGARFPFDQQGDLALQDVDSIQAFLDKVYENKVKPVYKSQTPSKEVTKEDPVKIVVGDDFEKVVLDKSKDVFIEIYAPWCGHCRALEPIWKQLGKVMQDNEAEKHDLVVAKMDGTVNDVPLSAGFQVTGYPTIKFFKAQDNTMISYKGGRTLYDLVEFLNEHSSTQTLHIDLDSLSKYEDTEEVPRDEL</sequence>
<keyword evidence="13" id="KW-1185">Reference proteome</keyword>
<gene>
    <name evidence="12" type="ORF">INT47_010559</name>
</gene>
<dbReference type="Pfam" id="PF00085">
    <property type="entry name" value="Thioredoxin"/>
    <property type="match status" value="2"/>
</dbReference>
<dbReference type="EMBL" id="JAEPRD010000105">
    <property type="protein sequence ID" value="KAG2198773.1"/>
    <property type="molecule type" value="Genomic_DNA"/>
</dbReference>
<feature type="signal peptide" evidence="10">
    <location>
        <begin position="1"/>
        <end position="21"/>
    </location>
</feature>
<evidence type="ECO:0000256" key="6">
    <source>
        <dbReference type="ARBA" id="ARBA00022737"/>
    </source>
</evidence>
<dbReference type="PROSITE" id="PS51352">
    <property type="entry name" value="THIOREDOXIN_2"/>
    <property type="match status" value="2"/>
</dbReference>
<comment type="caution">
    <text evidence="12">The sequence shown here is derived from an EMBL/GenBank/DDBJ whole genome shotgun (WGS) entry which is preliminary data.</text>
</comment>
<dbReference type="PRINTS" id="PR00421">
    <property type="entry name" value="THIOREDOXIN"/>
</dbReference>
<feature type="chain" id="PRO_5034008132" description="protein disulfide-isomerase" evidence="10">
    <location>
        <begin position="22"/>
        <end position="509"/>
    </location>
</feature>
<dbReference type="PROSITE" id="PS51257">
    <property type="entry name" value="PROKAR_LIPOPROTEIN"/>
    <property type="match status" value="1"/>
</dbReference>
<evidence type="ECO:0000256" key="9">
    <source>
        <dbReference type="ARBA" id="ARBA00023284"/>
    </source>
</evidence>
<evidence type="ECO:0000313" key="12">
    <source>
        <dbReference type="EMBL" id="KAG2198773.1"/>
    </source>
</evidence>
<dbReference type="AlphaFoldDB" id="A0A8H7V0F0"/>
<evidence type="ECO:0000256" key="10">
    <source>
        <dbReference type="SAM" id="SignalP"/>
    </source>
</evidence>
<dbReference type="NCBIfam" id="TIGR01130">
    <property type="entry name" value="ER_PDI_fam"/>
    <property type="match status" value="1"/>
</dbReference>
<keyword evidence="7" id="KW-0256">Endoplasmic reticulum</keyword>
<dbReference type="InterPro" id="IPR036249">
    <property type="entry name" value="Thioredoxin-like_sf"/>
</dbReference>
<dbReference type="GO" id="GO:0034976">
    <property type="term" value="P:response to endoplasmic reticulum stress"/>
    <property type="evidence" value="ECO:0007669"/>
    <property type="project" value="TreeGrafter"/>
</dbReference>
<dbReference type="InterPro" id="IPR013766">
    <property type="entry name" value="Thioredoxin_domain"/>
</dbReference>
<reference evidence="12" key="1">
    <citation type="submission" date="2020-12" db="EMBL/GenBank/DDBJ databases">
        <title>Metabolic potential, ecology and presence of endohyphal bacteria is reflected in genomic diversity of Mucoromycotina.</title>
        <authorList>
            <person name="Muszewska A."/>
            <person name="Okrasinska A."/>
            <person name="Steczkiewicz K."/>
            <person name="Drgas O."/>
            <person name="Orlowska M."/>
            <person name="Perlinska-Lenart U."/>
            <person name="Aleksandrzak-Piekarczyk T."/>
            <person name="Szatraj K."/>
            <person name="Zielenkiewicz U."/>
            <person name="Pilsyk S."/>
            <person name="Malc E."/>
            <person name="Mieczkowski P."/>
            <person name="Kruszewska J.S."/>
            <person name="Biernat P."/>
            <person name="Pawlowska J."/>
        </authorList>
    </citation>
    <scope>NUCLEOTIDE SEQUENCE</scope>
    <source>
        <strain evidence="12">WA0000017839</strain>
    </source>
</reference>
<evidence type="ECO:0000256" key="4">
    <source>
        <dbReference type="ARBA" id="ARBA00012723"/>
    </source>
</evidence>
<evidence type="ECO:0000313" key="13">
    <source>
        <dbReference type="Proteomes" id="UP000603453"/>
    </source>
</evidence>
<dbReference type="CDD" id="cd02982">
    <property type="entry name" value="PDI_b'_family"/>
    <property type="match status" value="1"/>
</dbReference>
<dbReference type="GO" id="GO:0005788">
    <property type="term" value="C:endoplasmic reticulum lumen"/>
    <property type="evidence" value="ECO:0007669"/>
    <property type="project" value="UniProtKB-SubCell"/>
</dbReference>
<dbReference type="GO" id="GO:0003756">
    <property type="term" value="F:protein disulfide isomerase activity"/>
    <property type="evidence" value="ECO:0007669"/>
    <property type="project" value="UniProtKB-EC"/>
</dbReference>
<dbReference type="CDD" id="cd02995">
    <property type="entry name" value="PDI_a_PDI_a'_C"/>
    <property type="match status" value="1"/>
</dbReference>
<dbReference type="PROSITE" id="PS00194">
    <property type="entry name" value="THIOREDOXIN_1"/>
    <property type="match status" value="1"/>
</dbReference>
<dbReference type="InterPro" id="IPR005792">
    <property type="entry name" value="Prot_disulphide_isomerase"/>
</dbReference>
<dbReference type="Gene3D" id="3.40.30.10">
    <property type="entry name" value="Glutaredoxin"/>
    <property type="match status" value="4"/>
</dbReference>
<dbReference type="PANTHER" id="PTHR18929">
    <property type="entry name" value="PROTEIN DISULFIDE ISOMERASE"/>
    <property type="match status" value="1"/>
</dbReference>
<organism evidence="12 13">
    <name type="scientific">Mucor saturninus</name>
    <dbReference type="NCBI Taxonomy" id="64648"/>
    <lineage>
        <taxon>Eukaryota</taxon>
        <taxon>Fungi</taxon>
        <taxon>Fungi incertae sedis</taxon>
        <taxon>Mucoromycota</taxon>
        <taxon>Mucoromycotina</taxon>
        <taxon>Mucoromycetes</taxon>
        <taxon>Mucorales</taxon>
        <taxon>Mucorineae</taxon>
        <taxon>Mucoraceae</taxon>
        <taxon>Mucor</taxon>
    </lineage>
</organism>
<evidence type="ECO:0000256" key="7">
    <source>
        <dbReference type="ARBA" id="ARBA00022824"/>
    </source>
</evidence>
<evidence type="ECO:0000256" key="5">
    <source>
        <dbReference type="ARBA" id="ARBA00022729"/>
    </source>
</evidence>
<feature type="domain" description="Thioredoxin" evidence="11">
    <location>
        <begin position="6"/>
        <end position="129"/>
    </location>
</feature>
<comment type="catalytic activity">
    <reaction evidence="1">
        <text>Catalyzes the rearrangement of -S-S- bonds in proteins.</text>
        <dbReference type="EC" id="5.3.4.1"/>
    </reaction>
</comment>
<dbReference type="Pfam" id="PF13848">
    <property type="entry name" value="Thioredoxin_6"/>
    <property type="match status" value="1"/>
</dbReference>
<dbReference type="CDD" id="cd02961">
    <property type="entry name" value="PDI_a_family"/>
    <property type="match status" value="1"/>
</dbReference>
<dbReference type="SUPFAM" id="SSF52833">
    <property type="entry name" value="Thioredoxin-like"/>
    <property type="match status" value="4"/>
</dbReference>
<dbReference type="GO" id="GO:0006457">
    <property type="term" value="P:protein folding"/>
    <property type="evidence" value="ECO:0007669"/>
    <property type="project" value="TreeGrafter"/>
</dbReference>
<keyword evidence="9" id="KW-0676">Redox-active center</keyword>
<protein>
    <recommendedName>
        <fullName evidence="4">protein disulfide-isomerase</fullName>
        <ecNumber evidence="4">5.3.4.1</ecNumber>
    </recommendedName>
</protein>
<comment type="similarity">
    <text evidence="3">Belongs to the protein disulfide isomerase family.</text>
</comment>
<dbReference type="PANTHER" id="PTHR18929:SF132">
    <property type="entry name" value="PROTEIN DISULFIDE-ISOMERASE A3"/>
    <property type="match status" value="1"/>
</dbReference>
<keyword evidence="5 10" id="KW-0732">Signal</keyword>
<dbReference type="EC" id="5.3.4.1" evidence="4"/>
<proteinExistence type="inferred from homology"/>
<keyword evidence="8" id="KW-0413">Isomerase</keyword>
<evidence type="ECO:0000256" key="2">
    <source>
        <dbReference type="ARBA" id="ARBA00004319"/>
    </source>
</evidence>
<name>A0A8H7V0F0_9FUNG</name>
<accession>A0A8H7V0F0</accession>
<feature type="domain" description="Thioredoxin" evidence="11">
    <location>
        <begin position="335"/>
        <end position="484"/>
    </location>
</feature>
<dbReference type="OrthoDB" id="427280at2759"/>
<dbReference type="CDD" id="cd02981">
    <property type="entry name" value="PDI_b_family"/>
    <property type="match status" value="1"/>
</dbReference>
<evidence type="ECO:0000256" key="3">
    <source>
        <dbReference type="ARBA" id="ARBA00006347"/>
    </source>
</evidence>
<evidence type="ECO:0000256" key="8">
    <source>
        <dbReference type="ARBA" id="ARBA00023235"/>
    </source>
</evidence>
<evidence type="ECO:0000259" key="11">
    <source>
        <dbReference type="PROSITE" id="PS51352"/>
    </source>
</evidence>
<dbReference type="Proteomes" id="UP000603453">
    <property type="component" value="Unassembled WGS sequence"/>
</dbReference>
<keyword evidence="6" id="KW-0677">Repeat</keyword>